<sequence length="40" mass="4739">MYSVLSTILILAFFTGFVKKIFPIFSKRFYPVKRQPARQV</sequence>
<dbReference type="EMBL" id="CP002273">
    <property type="protein sequence ID" value="ADO35464.1"/>
    <property type="molecule type" value="Genomic_DNA"/>
</dbReference>
<protein>
    <submittedName>
        <fullName evidence="1">Uncharacterized protein</fullName>
    </submittedName>
</protein>
<dbReference type="KEGG" id="elm:ELI_0447"/>
<name>E3GIH9_9FIRM</name>
<organism evidence="1 2">
    <name type="scientific">Eubacterium callanderi</name>
    <dbReference type="NCBI Taxonomy" id="53442"/>
    <lineage>
        <taxon>Bacteria</taxon>
        <taxon>Bacillati</taxon>
        <taxon>Bacillota</taxon>
        <taxon>Clostridia</taxon>
        <taxon>Eubacteriales</taxon>
        <taxon>Eubacteriaceae</taxon>
        <taxon>Eubacterium</taxon>
    </lineage>
</organism>
<dbReference type="Proteomes" id="UP000006873">
    <property type="component" value="Chromosome"/>
</dbReference>
<reference key="1">
    <citation type="submission" date="2010-09" db="EMBL/GenBank/DDBJ databases">
        <authorList>
            <person name="Roh H."/>
            <person name="Ko H.-J."/>
            <person name="Kim D."/>
            <person name="Choi D.G."/>
            <person name="Park S."/>
            <person name="Kim S."/>
            <person name="Kim K.H."/>
            <person name="Chang I.S."/>
            <person name="Choi I.-G."/>
        </authorList>
    </citation>
    <scope>NUCLEOTIDE SEQUENCE</scope>
    <source>
        <strain>KIST612</strain>
    </source>
</reference>
<reference evidence="1 2" key="2">
    <citation type="journal article" date="2011" name="J. Bacteriol.">
        <title>Complete genome sequence of a carbon monoxide-utilizing acetogen, Eubacterium limosum KIST612.</title>
        <authorList>
            <person name="Roh H."/>
            <person name="Ko H.J."/>
            <person name="Kim D."/>
            <person name="Choi D.G."/>
            <person name="Park S."/>
            <person name="Kim S."/>
            <person name="Chang I.S."/>
            <person name="Choi I.G."/>
        </authorList>
    </citation>
    <scope>NUCLEOTIDE SEQUENCE [LARGE SCALE GENOMIC DNA]</scope>
    <source>
        <strain evidence="1 2">KIST612</strain>
    </source>
</reference>
<dbReference type="HOGENOM" id="CLU_3289824_0_0_9"/>
<keyword evidence="2" id="KW-1185">Reference proteome</keyword>
<gene>
    <name evidence="1" type="ordered locus">ELI_0447</name>
</gene>
<accession>E3GIH9</accession>
<evidence type="ECO:0000313" key="2">
    <source>
        <dbReference type="Proteomes" id="UP000006873"/>
    </source>
</evidence>
<proteinExistence type="predicted"/>
<dbReference type="AlphaFoldDB" id="E3GIH9"/>
<evidence type="ECO:0000313" key="1">
    <source>
        <dbReference type="EMBL" id="ADO35464.1"/>
    </source>
</evidence>